<dbReference type="Gene3D" id="3.30.860.10">
    <property type="entry name" value="30s Ribosomal Protein S19, Chain A"/>
    <property type="match status" value="1"/>
</dbReference>
<proteinExistence type="inferred from homology"/>
<dbReference type="InterPro" id="IPR023575">
    <property type="entry name" value="Ribosomal_uS19_SF"/>
</dbReference>
<dbReference type="InterPro" id="IPR002222">
    <property type="entry name" value="Ribosomal_uS19"/>
</dbReference>
<dbReference type="GO" id="GO:0005840">
    <property type="term" value="C:ribosome"/>
    <property type="evidence" value="ECO:0007669"/>
    <property type="project" value="UniProtKB-KW"/>
</dbReference>
<dbReference type="PROSITE" id="PS00323">
    <property type="entry name" value="RIBOSOMAL_S19"/>
    <property type="match status" value="1"/>
</dbReference>
<evidence type="ECO:0000313" key="5">
    <source>
        <dbReference type="EMBL" id="ADW83123.1"/>
    </source>
</evidence>
<dbReference type="AlphaFoldDB" id="E9P6D9"/>
<keyword evidence="2 4" id="KW-0689">Ribosomal protein</keyword>
<dbReference type="PIRSF" id="PIRSF002144">
    <property type="entry name" value="Ribosomal_S19"/>
    <property type="match status" value="1"/>
</dbReference>
<dbReference type="PANTHER" id="PTHR11880:SF8">
    <property type="entry name" value="SMALL RIBOSOMAL SUBUNIT PROTEIN US19M"/>
    <property type="match status" value="1"/>
</dbReference>
<dbReference type="PRINTS" id="PR00975">
    <property type="entry name" value="RIBOSOMALS19"/>
</dbReference>
<evidence type="ECO:0000256" key="4">
    <source>
        <dbReference type="RuleBase" id="RU003485"/>
    </source>
</evidence>
<gene>
    <name evidence="5" type="primary">rps19</name>
</gene>
<reference evidence="5" key="1">
    <citation type="submission" date="2011-01" db="EMBL/GenBank/DDBJ databases">
        <authorList>
            <person name="Lang B.F."/>
            <person name="Burger G.B."/>
        </authorList>
    </citation>
    <scope>NUCLEOTIDE SEQUENCE</scope>
    <source>
        <strain evidence="5">UTEX 64</strain>
    </source>
</reference>
<evidence type="ECO:0000256" key="2">
    <source>
        <dbReference type="ARBA" id="ARBA00022980"/>
    </source>
</evidence>
<dbReference type="GO" id="GO:0005737">
    <property type="term" value="C:cytoplasm"/>
    <property type="evidence" value="ECO:0007669"/>
    <property type="project" value="UniProtKB-ARBA"/>
</dbReference>
<dbReference type="PANTHER" id="PTHR11880">
    <property type="entry name" value="RIBOSOMAL PROTEIN S19P FAMILY MEMBER"/>
    <property type="match status" value="1"/>
</dbReference>
<dbReference type="InterPro" id="IPR020934">
    <property type="entry name" value="Ribosomal_uS19_CS"/>
</dbReference>
<protein>
    <submittedName>
        <fullName evidence="5">Ribosomal protein S19</fullName>
    </submittedName>
</protein>
<dbReference type="GO" id="GO:0003723">
    <property type="term" value="F:RNA binding"/>
    <property type="evidence" value="ECO:0007669"/>
    <property type="project" value="InterPro"/>
</dbReference>
<name>E9P6D9_9EUKA</name>
<dbReference type="GeneID" id="10210875"/>
<dbReference type="RefSeq" id="YP_004222751.1">
    <property type="nucleotide sequence ID" value="NC_015117.1"/>
</dbReference>
<dbReference type="SUPFAM" id="SSF54570">
    <property type="entry name" value="Ribosomal protein S19"/>
    <property type="match status" value="1"/>
</dbReference>
<dbReference type="Pfam" id="PF00203">
    <property type="entry name" value="Ribosomal_S19"/>
    <property type="match status" value="1"/>
</dbReference>
<organism evidence="5">
    <name type="scientific">Glaucocystis nostochinearum</name>
    <dbReference type="NCBI Taxonomy" id="38271"/>
    <lineage>
        <taxon>Eukaryota</taxon>
        <taxon>Glaucocystophyceae</taxon>
        <taxon>Glaucocystales</taxon>
        <taxon>Glaucocystaceae</taxon>
        <taxon>Glaucocystis</taxon>
    </lineage>
</organism>
<dbReference type="EMBL" id="HQ908425">
    <property type="protein sequence ID" value="ADW83123.1"/>
    <property type="molecule type" value="Genomic_DNA"/>
</dbReference>
<dbReference type="GO" id="GO:0003735">
    <property type="term" value="F:structural constituent of ribosome"/>
    <property type="evidence" value="ECO:0007669"/>
    <property type="project" value="InterPro"/>
</dbReference>
<keyword evidence="5" id="KW-0496">Mitochondrion</keyword>
<dbReference type="GO" id="GO:1990904">
    <property type="term" value="C:ribonucleoprotein complex"/>
    <property type="evidence" value="ECO:0007669"/>
    <property type="project" value="UniProtKB-KW"/>
</dbReference>
<evidence type="ECO:0000256" key="1">
    <source>
        <dbReference type="ARBA" id="ARBA00007345"/>
    </source>
</evidence>
<dbReference type="GO" id="GO:0006412">
    <property type="term" value="P:translation"/>
    <property type="evidence" value="ECO:0007669"/>
    <property type="project" value="InterPro"/>
</dbReference>
<comment type="similarity">
    <text evidence="1 4">Belongs to the universal ribosomal protein uS19 family.</text>
</comment>
<keyword evidence="3 4" id="KW-0687">Ribonucleoprotein</keyword>
<sequence>MPRSIWKKPYFLNYLKNTKNKKKIWCRDSMILPEFINKSFSIHNGKNFLNVIVNEEMIGHKIGEFCSTRKKKIIKNKKNQLKKWEKR</sequence>
<dbReference type="GO" id="GO:0000028">
    <property type="term" value="P:ribosomal small subunit assembly"/>
    <property type="evidence" value="ECO:0007669"/>
    <property type="project" value="TreeGrafter"/>
</dbReference>
<evidence type="ECO:0000256" key="3">
    <source>
        <dbReference type="ARBA" id="ARBA00023274"/>
    </source>
</evidence>
<accession>E9P6D9</accession>
<geneLocation type="mitochondrion" evidence="5"/>
<dbReference type="HAMAP" id="MF_00531">
    <property type="entry name" value="Ribosomal_uS19"/>
    <property type="match status" value="1"/>
</dbReference>